<dbReference type="InterPro" id="IPR035277">
    <property type="entry name" value="MalF_N"/>
</dbReference>
<evidence type="ECO:0000256" key="5">
    <source>
        <dbReference type="ARBA" id="ARBA00022597"/>
    </source>
</evidence>
<feature type="region of interest" description="Disordered" evidence="11">
    <location>
        <begin position="1"/>
        <end position="25"/>
    </location>
</feature>
<evidence type="ECO:0000256" key="7">
    <source>
        <dbReference type="ARBA" id="ARBA00022989"/>
    </source>
</evidence>
<sequence length="447" mass="50856">MSHLPAEEKKHVEKRHVEKKPAEKKQHNPTVAMVLSIIFAGLGQLYNRRFIKGTVFIVIEVAFLVTMLESINFGLWGLRTLGTIPGTDHSIRLLVFGVLALIGVFFAITLYVFNVLDARKQAKRIRDGWKPMKFGEAMRQFYDSAFPYLMTFPGLVLMIFVVIFPLLFSILLAFTNYNLYNSPPRNLVDWVGFDNFSSLVTVPIWQDTFLSVFSWTIVWTLVATTLQIGLGLFLALIVNDSRIRFKKLIRTILILPWAVPAFVTILIFSAMFNDDFGSINRDIIIPLFGGEGLPWLSDPLYARIAIIMIQTWLGFPFIFALFSGVLQSISKDWYEAADVDGGTRFKKFRFITLPHVMFATAPLLIMQYAQNFNNFNVIYLFNEGGPPVRGQNAGGTDILISWVYKLTFDTNNYSMAAVISIIMGVIVSGFAFYQFRKTRSFKEEGEI</sequence>
<evidence type="ECO:0000313" key="13">
    <source>
        <dbReference type="EMBL" id="GAQ16192.1"/>
    </source>
</evidence>
<feature type="transmembrane region" description="Helical" evidence="9">
    <location>
        <begin position="148"/>
        <end position="174"/>
    </location>
</feature>
<dbReference type="GO" id="GO:1990060">
    <property type="term" value="C:maltose transport complex"/>
    <property type="evidence" value="ECO:0007669"/>
    <property type="project" value="TreeGrafter"/>
</dbReference>
<dbReference type="GO" id="GO:0042956">
    <property type="term" value="P:maltodextrin transmembrane transport"/>
    <property type="evidence" value="ECO:0007669"/>
    <property type="project" value="TreeGrafter"/>
</dbReference>
<keyword evidence="5 10" id="KW-0762">Sugar transport</keyword>
<dbReference type="Gene3D" id="1.20.58.370">
    <property type="entry name" value="MalF N-terminal region-like"/>
    <property type="match status" value="1"/>
</dbReference>
<feature type="transmembrane region" description="Helical" evidence="9">
    <location>
        <begin position="300"/>
        <end position="322"/>
    </location>
</feature>
<evidence type="ECO:0000256" key="6">
    <source>
        <dbReference type="ARBA" id="ARBA00022692"/>
    </source>
</evidence>
<dbReference type="Gene3D" id="1.10.3720.10">
    <property type="entry name" value="MetI-like"/>
    <property type="match status" value="1"/>
</dbReference>
<dbReference type="OrthoDB" id="9778687at2"/>
<feature type="transmembrane region" description="Helical" evidence="9">
    <location>
        <begin position="53"/>
        <end position="73"/>
    </location>
</feature>
<feature type="transmembrane region" description="Helical" evidence="9">
    <location>
        <begin position="413"/>
        <end position="433"/>
    </location>
</feature>
<dbReference type="InterPro" id="IPR035906">
    <property type="entry name" value="MetI-like_sf"/>
</dbReference>
<dbReference type="Proteomes" id="UP000052946">
    <property type="component" value="Unassembled WGS sequence"/>
</dbReference>
<dbReference type="PROSITE" id="PS50928">
    <property type="entry name" value="ABC_TM1"/>
    <property type="match status" value="1"/>
</dbReference>
<keyword evidence="8 9" id="KW-0472">Membrane</keyword>
<comment type="similarity">
    <text evidence="2 10">Belongs to the binding-protein-dependent transport system permease family. MalFG subfamily.</text>
</comment>
<dbReference type="EMBL" id="BBXV01000002">
    <property type="protein sequence ID" value="GAQ16192.1"/>
    <property type="molecule type" value="Genomic_DNA"/>
</dbReference>
<dbReference type="InterPro" id="IPR000515">
    <property type="entry name" value="MetI-like"/>
</dbReference>
<feature type="domain" description="ABC transmembrane type-1" evidence="12">
    <location>
        <begin position="213"/>
        <end position="434"/>
    </location>
</feature>
<keyword evidence="4 10" id="KW-1003">Cell membrane</keyword>
<dbReference type="SUPFAM" id="SSF161098">
    <property type="entry name" value="MetI-like"/>
    <property type="match status" value="1"/>
</dbReference>
<keyword evidence="3 9" id="KW-0813">Transport</keyword>
<gene>
    <name evidence="13" type="ORF">OPHB3_0108</name>
</gene>
<dbReference type="PANTHER" id="PTHR47314:SF1">
    <property type="entry name" value="MALTOSE_MALTODEXTRIN TRANSPORT SYSTEM PERMEASE PROTEIN MALF"/>
    <property type="match status" value="1"/>
</dbReference>
<evidence type="ECO:0000256" key="2">
    <source>
        <dbReference type="ARBA" id="ARBA00009047"/>
    </source>
</evidence>
<evidence type="ECO:0000256" key="9">
    <source>
        <dbReference type="RuleBase" id="RU363032"/>
    </source>
</evidence>
<evidence type="ECO:0000256" key="1">
    <source>
        <dbReference type="ARBA" id="ARBA00004651"/>
    </source>
</evidence>
<dbReference type="FunFam" id="1.10.3720.10:FF:000036">
    <property type="entry name" value="Maltodextrin ABC transporter, permease protein"/>
    <property type="match status" value="1"/>
</dbReference>
<dbReference type="SUPFAM" id="SSF160964">
    <property type="entry name" value="MalF N-terminal region-like"/>
    <property type="match status" value="1"/>
</dbReference>
<dbReference type="CDD" id="cd06261">
    <property type="entry name" value="TM_PBP2"/>
    <property type="match status" value="1"/>
</dbReference>
<evidence type="ECO:0000256" key="11">
    <source>
        <dbReference type="SAM" id="MobiDB-lite"/>
    </source>
</evidence>
<name>A0A0U9H2I5_9BACI</name>
<comment type="function">
    <text evidence="10">Part of the ABC transporter complex MalEFGK involved in maltose/maltodextrin import. Probably responsible for the translocation of the substrate across the membrane.</text>
</comment>
<evidence type="ECO:0000259" key="12">
    <source>
        <dbReference type="PROSITE" id="PS50928"/>
    </source>
</evidence>
<proteinExistence type="inferred from homology"/>
<keyword evidence="6 9" id="KW-0812">Transmembrane</keyword>
<dbReference type="Pfam" id="PF00528">
    <property type="entry name" value="BPD_transp_1"/>
    <property type="match status" value="1"/>
</dbReference>
<keyword evidence="7 9" id="KW-1133">Transmembrane helix</keyword>
<dbReference type="PANTHER" id="PTHR47314">
    <property type="entry name" value="MALTOSE/MALTODEXTRIN TRANSPORT SYSTEM PERMEASE PROTEIN MALF"/>
    <property type="match status" value="1"/>
</dbReference>
<evidence type="ECO:0000256" key="10">
    <source>
        <dbReference type="RuleBase" id="RU367050"/>
    </source>
</evidence>
<reference evidence="14" key="1">
    <citation type="submission" date="2015-07" db="EMBL/GenBank/DDBJ databases">
        <title>Draft Genome Sequence of Oceanobacillus picturae Heshi-B3 that Was Isolated from Fermented Rice Bran with Aging Salted Mackerel, Which Was Named Heshiko as Traditional Fermented Seafood in Japan.</title>
        <authorList>
            <person name="Akuzawa S."/>
            <person name="Nakagawa J."/>
            <person name="Kanekatsu T."/>
            <person name="Kanesaki Y."/>
            <person name="Suzuki T."/>
        </authorList>
    </citation>
    <scope>NUCLEOTIDE SEQUENCE [LARGE SCALE GENOMIC DNA]</scope>
    <source>
        <strain evidence="14">Heshi-B3</strain>
    </source>
</reference>
<dbReference type="GO" id="GO:0015423">
    <property type="term" value="F:ABC-type maltose transporter activity"/>
    <property type="evidence" value="ECO:0007669"/>
    <property type="project" value="TreeGrafter"/>
</dbReference>
<feature type="transmembrane region" description="Helical" evidence="9">
    <location>
        <begin position="350"/>
        <end position="369"/>
    </location>
</feature>
<comment type="caution">
    <text evidence="13">The sequence shown here is derived from an EMBL/GenBank/DDBJ whole genome shotgun (WGS) entry which is preliminary data.</text>
</comment>
<reference evidence="13 14" key="2">
    <citation type="journal article" date="2016" name="Genome Announc.">
        <title>Draft Genome Sequence of Oceanobacillus picturae Heshi-B3, Isolated from Fermented Rice Bran in a Traditional Japanese Seafood Dish.</title>
        <authorList>
            <person name="Akuzawa S."/>
            <person name="Nagaoka J."/>
            <person name="Kanekatsu M."/>
            <person name="Kanesaki Y."/>
            <person name="Suzuki T."/>
        </authorList>
    </citation>
    <scope>NUCLEOTIDE SEQUENCE [LARGE SCALE GENOMIC DNA]</scope>
    <source>
        <strain evidence="13 14">Heshi-B3</strain>
    </source>
</reference>
<evidence type="ECO:0000256" key="3">
    <source>
        <dbReference type="ARBA" id="ARBA00022448"/>
    </source>
</evidence>
<protein>
    <recommendedName>
        <fullName evidence="10">Maltose/maltodextrin transport system permease protein</fullName>
    </recommendedName>
</protein>
<feature type="transmembrane region" description="Helical" evidence="9">
    <location>
        <begin position="248"/>
        <end position="272"/>
    </location>
</feature>
<feature type="transmembrane region" description="Helical" evidence="9">
    <location>
        <begin position="212"/>
        <end position="236"/>
    </location>
</feature>
<evidence type="ECO:0000313" key="14">
    <source>
        <dbReference type="Proteomes" id="UP000052946"/>
    </source>
</evidence>
<evidence type="ECO:0000256" key="4">
    <source>
        <dbReference type="ARBA" id="ARBA00022475"/>
    </source>
</evidence>
<evidence type="ECO:0000256" key="8">
    <source>
        <dbReference type="ARBA" id="ARBA00023136"/>
    </source>
</evidence>
<dbReference type="AlphaFoldDB" id="A0A0U9H2I5"/>
<organism evidence="13 14">
    <name type="scientific">Oceanobacillus picturae</name>
    <dbReference type="NCBI Taxonomy" id="171693"/>
    <lineage>
        <taxon>Bacteria</taxon>
        <taxon>Bacillati</taxon>
        <taxon>Bacillota</taxon>
        <taxon>Bacilli</taxon>
        <taxon>Bacillales</taxon>
        <taxon>Bacillaceae</taxon>
        <taxon>Oceanobacillus</taxon>
    </lineage>
</organism>
<feature type="transmembrane region" description="Helical" evidence="9">
    <location>
        <begin position="93"/>
        <end position="116"/>
    </location>
</feature>
<accession>A0A0U9H2I5</accession>
<comment type="subcellular location">
    <subcellularLocation>
        <location evidence="1 9">Cell membrane</location>
        <topology evidence="1 9">Multi-pass membrane protein</topology>
    </subcellularLocation>
</comment>